<dbReference type="GO" id="GO:0005829">
    <property type="term" value="C:cytosol"/>
    <property type="evidence" value="ECO:0007669"/>
    <property type="project" value="TreeGrafter"/>
</dbReference>
<dbReference type="SMART" id="SM00448">
    <property type="entry name" value="REC"/>
    <property type="match status" value="1"/>
</dbReference>
<dbReference type="Gene3D" id="6.10.250.690">
    <property type="match status" value="1"/>
</dbReference>
<evidence type="ECO:0000256" key="12">
    <source>
        <dbReference type="PROSITE-ProRule" id="PRU00169"/>
    </source>
</evidence>
<dbReference type="SMART" id="SM00862">
    <property type="entry name" value="Trans_reg_C"/>
    <property type="match status" value="1"/>
</dbReference>
<dbReference type="AlphaFoldDB" id="A0A2R5ETK9"/>
<protein>
    <recommendedName>
        <fullName evidence="11">Heme response regulator HssR</fullName>
    </recommendedName>
</protein>
<organism evidence="16 17">
    <name type="scientific">Paenibacillus agaridevorans</name>
    <dbReference type="NCBI Taxonomy" id="171404"/>
    <lineage>
        <taxon>Bacteria</taxon>
        <taxon>Bacillati</taxon>
        <taxon>Bacillota</taxon>
        <taxon>Bacilli</taxon>
        <taxon>Bacillales</taxon>
        <taxon>Paenibacillaceae</taxon>
        <taxon>Paenibacillus</taxon>
    </lineage>
</organism>
<dbReference type="Proteomes" id="UP000245202">
    <property type="component" value="Unassembled WGS sequence"/>
</dbReference>
<feature type="domain" description="OmpR/PhoB-type" evidence="15">
    <location>
        <begin position="124"/>
        <end position="222"/>
    </location>
</feature>
<dbReference type="PROSITE" id="PS51755">
    <property type="entry name" value="OMPR_PHOB"/>
    <property type="match status" value="1"/>
</dbReference>
<dbReference type="InterPro" id="IPR036388">
    <property type="entry name" value="WH-like_DNA-bd_sf"/>
</dbReference>
<gene>
    <name evidence="16" type="ORF">PAT3040_04551</name>
</gene>
<sequence>MGYILVADDDPHIRELVRLILEKEGYLVSETSDGAEAMALMGASPADLAIIDLMMPNMDGWELCRHLRKDHDLPILMLTAKGELNDKLRGFHIGADDYLVKPFDPAELAVRVRALLKRYRIASSQQITVGGIMMDRGTYQLKVNGEPHNIPPKEFELLFMLMSHNGRTLSRGSLIESVWGYDFDGNERTLDVHVNRLRERFADWNASIKIRTIRGLGYRLETEAAG</sequence>
<keyword evidence="3 12" id="KW-0597">Phosphoprotein</keyword>
<dbReference type="GO" id="GO:0000156">
    <property type="term" value="F:phosphorelay response regulator activity"/>
    <property type="evidence" value="ECO:0007669"/>
    <property type="project" value="TreeGrafter"/>
</dbReference>
<evidence type="ECO:0000256" key="11">
    <source>
        <dbReference type="ARBA" id="ARBA00039976"/>
    </source>
</evidence>
<evidence type="ECO:0000256" key="10">
    <source>
        <dbReference type="ARBA" id="ARBA00037471"/>
    </source>
</evidence>
<dbReference type="PROSITE" id="PS50110">
    <property type="entry name" value="RESPONSE_REGULATORY"/>
    <property type="match status" value="1"/>
</dbReference>
<comment type="caution">
    <text evidence="16">The sequence shown here is derived from an EMBL/GenBank/DDBJ whole genome shotgun (WGS) entry which is preliminary data.</text>
</comment>
<keyword evidence="9" id="KW-0804">Transcription</keyword>
<dbReference type="RefSeq" id="WP_108994507.1">
    <property type="nucleotide sequence ID" value="NZ_BDQX01000281.1"/>
</dbReference>
<dbReference type="FunFam" id="3.40.50.2300:FF:000001">
    <property type="entry name" value="DNA-binding response regulator PhoB"/>
    <property type="match status" value="1"/>
</dbReference>
<dbReference type="SUPFAM" id="SSF52172">
    <property type="entry name" value="CheY-like"/>
    <property type="match status" value="1"/>
</dbReference>
<comment type="subcellular location">
    <subcellularLocation>
        <location evidence="1">Cytoplasm</location>
    </subcellularLocation>
</comment>
<dbReference type="PANTHER" id="PTHR48111">
    <property type="entry name" value="REGULATOR OF RPOS"/>
    <property type="match status" value="1"/>
</dbReference>
<dbReference type="Gene3D" id="3.40.50.2300">
    <property type="match status" value="1"/>
</dbReference>
<evidence type="ECO:0000256" key="13">
    <source>
        <dbReference type="PROSITE-ProRule" id="PRU01091"/>
    </source>
</evidence>
<evidence type="ECO:0000313" key="16">
    <source>
        <dbReference type="EMBL" id="GBG09877.1"/>
    </source>
</evidence>
<evidence type="ECO:0000256" key="1">
    <source>
        <dbReference type="ARBA" id="ARBA00004496"/>
    </source>
</evidence>
<dbReference type="CDD" id="cd17574">
    <property type="entry name" value="REC_OmpR"/>
    <property type="match status" value="1"/>
</dbReference>
<dbReference type="InterPro" id="IPR039420">
    <property type="entry name" value="WalR-like"/>
</dbReference>
<dbReference type="InterPro" id="IPR011006">
    <property type="entry name" value="CheY-like_superfamily"/>
</dbReference>
<dbReference type="InterPro" id="IPR001867">
    <property type="entry name" value="OmpR/PhoB-type_DNA-bd"/>
</dbReference>
<name>A0A2R5ETK9_9BACL</name>
<evidence type="ECO:0000256" key="5">
    <source>
        <dbReference type="ARBA" id="ARBA00023015"/>
    </source>
</evidence>
<keyword evidence="8" id="KW-0010">Activator</keyword>
<reference evidence="16 17" key="1">
    <citation type="submission" date="2017-08" db="EMBL/GenBank/DDBJ databases">
        <title>Substantial Increase in Enzyme Production by Combined Drug-Resistance Mutations in Paenibacillus agaridevorans.</title>
        <authorList>
            <person name="Tanaka Y."/>
            <person name="Funane K."/>
            <person name="Hosaka T."/>
            <person name="Shiwa Y."/>
            <person name="Fujita N."/>
            <person name="Miyazaki T."/>
            <person name="Yoshikawa H."/>
            <person name="Murakami K."/>
            <person name="Kasahara K."/>
            <person name="Inaoka T."/>
            <person name="Hiraga Y."/>
            <person name="Ochi K."/>
        </authorList>
    </citation>
    <scope>NUCLEOTIDE SEQUENCE [LARGE SCALE GENOMIC DNA]</scope>
    <source>
        <strain evidence="16 17">T-3040</strain>
    </source>
</reference>
<evidence type="ECO:0000256" key="7">
    <source>
        <dbReference type="ARBA" id="ARBA00023125"/>
    </source>
</evidence>
<keyword evidence="2" id="KW-0963">Cytoplasm</keyword>
<keyword evidence="6" id="KW-0843">Virulence</keyword>
<dbReference type="Pfam" id="PF00072">
    <property type="entry name" value="Response_reg"/>
    <property type="match status" value="1"/>
</dbReference>
<feature type="DNA-binding region" description="OmpR/PhoB-type" evidence="13">
    <location>
        <begin position="124"/>
        <end position="222"/>
    </location>
</feature>
<evidence type="ECO:0000256" key="3">
    <source>
        <dbReference type="ARBA" id="ARBA00022553"/>
    </source>
</evidence>
<feature type="modified residue" description="4-aspartylphosphate" evidence="12">
    <location>
        <position position="52"/>
    </location>
</feature>
<accession>A0A2R5ETK9</accession>
<keyword evidence="7 13" id="KW-0238">DNA-binding</keyword>
<dbReference type="GO" id="GO:0000976">
    <property type="term" value="F:transcription cis-regulatory region binding"/>
    <property type="evidence" value="ECO:0007669"/>
    <property type="project" value="TreeGrafter"/>
</dbReference>
<dbReference type="GO" id="GO:0032993">
    <property type="term" value="C:protein-DNA complex"/>
    <property type="evidence" value="ECO:0007669"/>
    <property type="project" value="TreeGrafter"/>
</dbReference>
<keyword evidence="17" id="KW-1185">Reference proteome</keyword>
<dbReference type="Gene3D" id="1.10.10.10">
    <property type="entry name" value="Winged helix-like DNA-binding domain superfamily/Winged helix DNA-binding domain"/>
    <property type="match status" value="1"/>
</dbReference>
<evidence type="ECO:0000259" key="15">
    <source>
        <dbReference type="PROSITE" id="PS51755"/>
    </source>
</evidence>
<dbReference type="PANTHER" id="PTHR48111:SF49">
    <property type="entry name" value="HEME RESPONSE REGULATOR HSSR"/>
    <property type="match status" value="1"/>
</dbReference>
<evidence type="ECO:0000256" key="4">
    <source>
        <dbReference type="ARBA" id="ARBA00023012"/>
    </source>
</evidence>
<evidence type="ECO:0000256" key="8">
    <source>
        <dbReference type="ARBA" id="ARBA00023159"/>
    </source>
</evidence>
<evidence type="ECO:0000313" key="17">
    <source>
        <dbReference type="Proteomes" id="UP000245202"/>
    </source>
</evidence>
<comment type="function">
    <text evidence="10">Member of the two-component regulatory system HssS/HssR involved in intracellular heme homeostasis and tempering of staphylococcal virulence. Phosphorylated HssR binds to a direct repeat sequence within hrtAB promoter and activates the expression of hrtAB, an efflux pump, in response to extracellular heme, hemin, hemoglobin or blood.</text>
</comment>
<dbReference type="Pfam" id="PF00486">
    <property type="entry name" value="Trans_reg_C"/>
    <property type="match status" value="1"/>
</dbReference>
<proteinExistence type="predicted"/>
<feature type="domain" description="Response regulatory" evidence="14">
    <location>
        <begin position="3"/>
        <end position="116"/>
    </location>
</feature>
<evidence type="ECO:0000256" key="6">
    <source>
        <dbReference type="ARBA" id="ARBA00023026"/>
    </source>
</evidence>
<evidence type="ECO:0000259" key="14">
    <source>
        <dbReference type="PROSITE" id="PS50110"/>
    </source>
</evidence>
<keyword evidence="4" id="KW-0902">Two-component regulatory system</keyword>
<dbReference type="CDD" id="cd00383">
    <property type="entry name" value="trans_reg_C"/>
    <property type="match status" value="1"/>
</dbReference>
<evidence type="ECO:0000256" key="2">
    <source>
        <dbReference type="ARBA" id="ARBA00022490"/>
    </source>
</evidence>
<evidence type="ECO:0000256" key="9">
    <source>
        <dbReference type="ARBA" id="ARBA00023163"/>
    </source>
</evidence>
<keyword evidence="5" id="KW-0805">Transcription regulation</keyword>
<dbReference type="EMBL" id="BDQX01000281">
    <property type="protein sequence ID" value="GBG09877.1"/>
    <property type="molecule type" value="Genomic_DNA"/>
</dbReference>
<dbReference type="InterPro" id="IPR001789">
    <property type="entry name" value="Sig_transdc_resp-reg_receiver"/>
</dbReference>
<dbReference type="GO" id="GO:0006355">
    <property type="term" value="P:regulation of DNA-templated transcription"/>
    <property type="evidence" value="ECO:0007669"/>
    <property type="project" value="InterPro"/>
</dbReference>